<evidence type="ECO:0000313" key="2">
    <source>
        <dbReference type="EMBL" id="ORX53811.1"/>
    </source>
</evidence>
<accession>A0A1Y1VFT0</accession>
<proteinExistence type="predicted"/>
<dbReference type="Proteomes" id="UP000193719">
    <property type="component" value="Unassembled WGS sequence"/>
</dbReference>
<organism evidence="2 3">
    <name type="scientific">Piromyces finnis</name>
    <dbReference type="NCBI Taxonomy" id="1754191"/>
    <lineage>
        <taxon>Eukaryota</taxon>
        <taxon>Fungi</taxon>
        <taxon>Fungi incertae sedis</taxon>
        <taxon>Chytridiomycota</taxon>
        <taxon>Chytridiomycota incertae sedis</taxon>
        <taxon>Neocallimastigomycetes</taxon>
        <taxon>Neocallimastigales</taxon>
        <taxon>Neocallimastigaceae</taxon>
        <taxon>Piromyces</taxon>
    </lineage>
</organism>
<evidence type="ECO:0000313" key="3">
    <source>
        <dbReference type="Proteomes" id="UP000193719"/>
    </source>
</evidence>
<gene>
    <name evidence="2" type="ORF">BCR36DRAFT_410966</name>
</gene>
<keyword evidence="3" id="KW-1185">Reference proteome</keyword>
<reference evidence="2 3" key="1">
    <citation type="submission" date="2016-08" db="EMBL/GenBank/DDBJ databases">
        <title>Genomes of anaerobic fungi encode conserved fungal cellulosomes for biomass hydrolysis.</title>
        <authorList>
            <consortium name="DOE Joint Genome Institute"/>
            <person name="Haitjema C.H."/>
            <person name="Gilmore S.P."/>
            <person name="Henske J.K."/>
            <person name="Solomon K.V."/>
            <person name="De Groot R."/>
            <person name="Kuo A."/>
            <person name="Mondo S.J."/>
            <person name="Salamov A.A."/>
            <person name="Labutti K."/>
            <person name="Zhao Z."/>
            <person name="Chiniquy J."/>
            <person name="Barry K."/>
            <person name="Brewer H.M."/>
            <person name="Purvine S.O."/>
            <person name="Wright A.T."/>
            <person name="Boxma B."/>
            <person name="Van Alen T."/>
            <person name="Hackstein J.H."/>
            <person name="Baker S.E."/>
            <person name="Grigoriev I.V."/>
            <person name="O'Malley M.A."/>
        </authorList>
    </citation>
    <scope>NUCLEOTIDE SEQUENCE [LARGE SCALE GENOMIC DNA]</scope>
    <source>
        <strain evidence="3">finn</strain>
    </source>
</reference>
<dbReference type="AlphaFoldDB" id="A0A1Y1VFT0"/>
<sequence>MRDNFITHINKLDLYNEFGIKLINNNNGELELISFCKNIRSFKDSKDSNGNIIDGANTKNDVRFRDSIKTGNDFQPKDNNENLITTTNNNNNNNNNNLNHLNYLNDFKIISKACNNINDCRNLFRNGNPRYSLIKEGNSDNYHFIVTFNDNNSNTNRGIYHFRISKINSSSSQNNIINFNGSNYMMEYDNNRDFISMTNAVNILNGHNRYLGSFNGKKFVATKGINLIRDCGVILDDGYITYKPDDYKFDIDNNNFRNFNGFNDITEDDILGAEILDAGYIAQVSDNLSCSYSDNNLADIEIITSRLIKAKSRLNISENSKSIKNKLNILNGSINKIIEKVPSSKIDINKPFFENLIKIINDYYDEELNKDVNGNSQKKLEVIKNERDYLIGSLEELKNISENEYKDNYINENLDDINKKLNENYRSDYNNYKQNYINENGNADEKIIERDFF</sequence>
<name>A0A1Y1VFT0_9FUNG</name>
<feature type="region of interest" description="Disordered" evidence="1">
    <location>
        <begin position="71"/>
        <end position="95"/>
    </location>
</feature>
<reference evidence="2 3" key="2">
    <citation type="submission" date="2016-08" db="EMBL/GenBank/DDBJ databases">
        <title>Pervasive Adenine N6-methylation of Active Genes in Fungi.</title>
        <authorList>
            <consortium name="DOE Joint Genome Institute"/>
            <person name="Mondo S.J."/>
            <person name="Dannebaum R.O."/>
            <person name="Kuo R.C."/>
            <person name="Labutti K."/>
            <person name="Haridas S."/>
            <person name="Kuo A."/>
            <person name="Salamov A."/>
            <person name="Ahrendt S.R."/>
            <person name="Lipzen A."/>
            <person name="Sullivan W."/>
            <person name="Andreopoulos W.B."/>
            <person name="Clum A."/>
            <person name="Lindquist E."/>
            <person name="Daum C."/>
            <person name="Ramamoorthy G.K."/>
            <person name="Gryganskyi A."/>
            <person name="Culley D."/>
            <person name="Magnuson J.K."/>
            <person name="James T.Y."/>
            <person name="O'Malley M.A."/>
            <person name="Stajich J.E."/>
            <person name="Spatafora J.W."/>
            <person name="Visel A."/>
            <person name="Grigoriev I.V."/>
        </authorList>
    </citation>
    <scope>NUCLEOTIDE SEQUENCE [LARGE SCALE GENOMIC DNA]</scope>
    <source>
        <strain evidence="3">finn</strain>
    </source>
</reference>
<comment type="caution">
    <text evidence="2">The sequence shown here is derived from an EMBL/GenBank/DDBJ whole genome shotgun (WGS) entry which is preliminary data.</text>
</comment>
<feature type="compositionally biased region" description="Low complexity" evidence="1">
    <location>
        <begin position="81"/>
        <end position="95"/>
    </location>
</feature>
<evidence type="ECO:0000256" key="1">
    <source>
        <dbReference type="SAM" id="MobiDB-lite"/>
    </source>
</evidence>
<dbReference type="EMBL" id="MCFH01000012">
    <property type="protein sequence ID" value="ORX53811.1"/>
    <property type="molecule type" value="Genomic_DNA"/>
</dbReference>
<protein>
    <submittedName>
        <fullName evidence="2">Uncharacterized protein</fullName>
    </submittedName>
</protein>